<comment type="caution">
    <text evidence="2">The sequence shown here is derived from an EMBL/GenBank/DDBJ whole genome shotgun (WGS) entry which is preliminary data.</text>
</comment>
<gene>
    <name evidence="2" type="ORF">FVW59_16135</name>
</gene>
<feature type="domain" description="Luciferase-like" evidence="1">
    <location>
        <begin position="10"/>
        <end position="310"/>
    </location>
</feature>
<protein>
    <submittedName>
        <fullName evidence="2">TIGR03617 family F420-dependent LLM class oxidoreductase</fullName>
        <ecNumber evidence="2">1.-.-.-</ecNumber>
    </submittedName>
</protein>
<evidence type="ECO:0000259" key="1">
    <source>
        <dbReference type="Pfam" id="PF00296"/>
    </source>
</evidence>
<dbReference type="EC" id="1.-.-.-" evidence="2"/>
<dbReference type="GO" id="GO:0016705">
    <property type="term" value="F:oxidoreductase activity, acting on paired donors, with incorporation or reduction of molecular oxygen"/>
    <property type="evidence" value="ECO:0007669"/>
    <property type="project" value="InterPro"/>
</dbReference>
<dbReference type="NCBIfam" id="TIGR03617">
    <property type="entry name" value="F420_MSMEG_2256"/>
    <property type="match status" value="1"/>
</dbReference>
<dbReference type="Pfam" id="PF00296">
    <property type="entry name" value="Bac_luciferase"/>
    <property type="match status" value="1"/>
</dbReference>
<dbReference type="AlphaFoldDB" id="A0A5C8ZPG8"/>
<evidence type="ECO:0000313" key="2">
    <source>
        <dbReference type="EMBL" id="TXS90125.1"/>
    </source>
</evidence>
<dbReference type="Proteomes" id="UP000321933">
    <property type="component" value="Unassembled WGS sequence"/>
</dbReference>
<proteinExistence type="predicted"/>
<accession>A0A5C8ZPG8</accession>
<dbReference type="InterPro" id="IPR011251">
    <property type="entry name" value="Luciferase-like_dom"/>
</dbReference>
<sequence length="334" mass="36490">MKIDGPFYAPLTGAAEEAKRLAAIGYDGVYSLEGSWDPFLPLAIASEHAPELDIATGIAVAFPRNPSHIAYQAWDLQTFSRGKFSLGIGSQIRTHIEKRFGLEFNPAAARMREYILAVKAFFDCWQNGTRLDFQGKYYRHTLMTPMFNPGPNAYGVPPIMLGALGPRMTEVAGEVADGLIVHPFNSLPFLNEKALPAVKRGLEKAGRGGDEFTLQVNAIVITGETEEEYLAAEKSVKGLLGFYASTPAYVPPMEAVGLGDLHPRMNALSKEGKWDELGSYVDDDFLDAFCTRGKPGEIAGMLKAKYGACADRLAIYAPYAAPDAMWKAIIRDLK</sequence>
<evidence type="ECO:0000313" key="3">
    <source>
        <dbReference type="Proteomes" id="UP000321933"/>
    </source>
</evidence>
<dbReference type="InterPro" id="IPR036661">
    <property type="entry name" value="Luciferase-like_sf"/>
</dbReference>
<dbReference type="CDD" id="cd01097">
    <property type="entry name" value="Tetrahydromethanopterin_reductase"/>
    <property type="match status" value="1"/>
</dbReference>
<dbReference type="RefSeq" id="WP_148065387.1">
    <property type="nucleotide sequence ID" value="NZ_VRYZ01000007.1"/>
</dbReference>
<dbReference type="EMBL" id="VRYZ01000007">
    <property type="protein sequence ID" value="TXS90125.1"/>
    <property type="molecule type" value="Genomic_DNA"/>
</dbReference>
<name>A0A5C8ZPG8_9GAMM</name>
<reference evidence="2 3" key="1">
    <citation type="submission" date="2019-08" db="EMBL/GenBank/DDBJ databases">
        <title>Parahaliea maris sp. nov., isolated from the surface seawater.</title>
        <authorList>
            <person name="Liu Y."/>
        </authorList>
    </citation>
    <scope>NUCLEOTIDE SEQUENCE [LARGE SCALE GENOMIC DNA]</scope>
    <source>
        <strain evidence="2 3">S2-26</strain>
    </source>
</reference>
<dbReference type="PANTHER" id="PTHR43244:SF2">
    <property type="entry name" value="CONSERVED HYPOTHETICAL ALANINE AND PROLINE-RICH PROTEIN"/>
    <property type="match status" value="1"/>
</dbReference>
<organism evidence="2 3">
    <name type="scientific">Parahaliea aestuarii</name>
    <dbReference type="NCBI Taxonomy" id="1852021"/>
    <lineage>
        <taxon>Bacteria</taxon>
        <taxon>Pseudomonadati</taxon>
        <taxon>Pseudomonadota</taxon>
        <taxon>Gammaproteobacteria</taxon>
        <taxon>Cellvibrionales</taxon>
        <taxon>Halieaceae</taxon>
        <taxon>Parahaliea</taxon>
    </lineage>
</organism>
<dbReference type="PANTHER" id="PTHR43244">
    <property type="match status" value="1"/>
</dbReference>
<keyword evidence="3" id="KW-1185">Reference proteome</keyword>
<dbReference type="InterPro" id="IPR050564">
    <property type="entry name" value="F420-G6PD/mer"/>
</dbReference>
<dbReference type="InterPro" id="IPR019919">
    <property type="entry name" value="Lucif-like_OxRdtase_MSMEG_2256"/>
</dbReference>
<dbReference type="Gene3D" id="3.20.20.30">
    <property type="entry name" value="Luciferase-like domain"/>
    <property type="match status" value="1"/>
</dbReference>
<dbReference type="OrthoDB" id="7332380at2"/>
<keyword evidence="2" id="KW-0560">Oxidoreductase</keyword>
<dbReference type="SUPFAM" id="SSF51679">
    <property type="entry name" value="Bacterial luciferase-like"/>
    <property type="match status" value="1"/>
</dbReference>